<dbReference type="AlphaFoldDB" id="X0U9V7"/>
<reference evidence="1" key="1">
    <citation type="journal article" date="2014" name="Front. Microbiol.">
        <title>High frequency of phylogenetically diverse reductive dehalogenase-homologous genes in deep subseafloor sedimentary metagenomes.</title>
        <authorList>
            <person name="Kawai M."/>
            <person name="Futagami T."/>
            <person name="Toyoda A."/>
            <person name="Takaki Y."/>
            <person name="Nishi S."/>
            <person name="Hori S."/>
            <person name="Arai W."/>
            <person name="Tsubouchi T."/>
            <person name="Morono Y."/>
            <person name="Uchiyama I."/>
            <person name="Ito T."/>
            <person name="Fujiyama A."/>
            <person name="Inagaki F."/>
            <person name="Takami H."/>
        </authorList>
    </citation>
    <scope>NUCLEOTIDE SEQUENCE</scope>
    <source>
        <strain evidence="1">Expedition CK06-06</strain>
    </source>
</reference>
<comment type="caution">
    <text evidence="1">The sequence shown here is derived from an EMBL/GenBank/DDBJ whole genome shotgun (WGS) entry which is preliminary data.</text>
</comment>
<feature type="non-terminal residue" evidence="1">
    <location>
        <position position="173"/>
    </location>
</feature>
<gene>
    <name evidence="1" type="ORF">S01H1_39975</name>
</gene>
<sequence length="173" mass="20634">MRLSKKWYLLRSNTIVFGHWILELSNQYKKEVRLEYADGFIGMPFVGEEFELTNIPSYNFKKLGHSEFYSIHTHPIESTFSVTDVKDFITRGYKASFVITRKNLNCLYRTKNEINFKEREMYEIGGRADLEFCKKNKLDPKKFFIRANAHKLKGDIKEKYEEHIEKLENLNSE</sequence>
<accession>X0U9V7</accession>
<proteinExistence type="predicted"/>
<protein>
    <submittedName>
        <fullName evidence="1">Uncharacterized protein</fullName>
    </submittedName>
</protein>
<evidence type="ECO:0000313" key="1">
    <source>
        <dbReference type="EMBL" id="GAG02330.1"/>
    </source>
</evidence>
<name>X0U9V7_9ZZZZ</name>
<organism evidence="1">
    <name type="scientific">marine sediment metagenome</name>
    <dbReference type="NCBI Taxonomy" id="412755"/>
    <lineage>
        <taxon>unclassified sequences</taxon>
        <taxon>metagenomes</taxon>
        <taxon>ecological metagenomes</taxon>
    </lineage>
</organism>
<dbReference type="EMBL" id="BARS01025279">
    <property type="protein sequence ID" value="GAG02330.1"/>
    <property type="molecule type" value="Genomic_DNA"/>
</dbReference>